<dbReference type="Proteomes" id="UP000516173">
    <property type="component" value="Chromosome"/>
</dbReference>
<keyword evidence="2" id="KW-1185">Reference proteome</keyword>
<reference evidence="1 2" key="1">
    <citation type="submission" date="2020-08" db="EMBL/GenBank/DDBJ databases">
        <title>Genome Sequencing of Nocardia wallacei strain FMUON74 and assembly.</title>
        <authorList>
            <person name="Toyokawa M."/>
            <person name="Uesaka K."/>
        </authorList>
    </citation>
    <scope>NUCLEOTIDE SEQUENCE [LARGE SCALE GENOMIC DNA]</scope>
    <source>
        <strain evidence="1 2">FMUON74</strain>
    </source>
</reference>
<evidence type="ECO:0000313" key="2">
    <source>
        <dbReference type="Proteomes" id="UP000516173"/>
    </source>
</evidence>
<evidence type="ECO:0008006" key="3">
    <source>
        <dbReference type="Google" id="ProtNLM"/>
    </source>
</evidence>
<dbReference type="Gene3D" id="1.10.357.10">
    <property type="entry name" value="Tetracycline Repressor, domain 2"/>
    <property type="match status" value="1"/>
</dbReference>
<proteinExistence type="predicted"/>
<organism evidence="1 2">
    <name type="scientific">Nocardia wallacei</name>
    <dbReference type="NCBI Taxonomy" id="480035"/>
    <lineage>
        <taxon>Bacteria</taxon>
        <taxon>Bacillati</taxon>
        <taxon>Actinomycetota</taxon>
        <taxon>Actinomycetes</taxon>
        <taxon>Mycobacteriales</taxon>
        <taxon>Nocardiaceae</taxon>
        <taxon>Nocardia</taxon>
    </lineage>
</organism>
<accession>A0A7G1KLP1</accession>
<dbReference type="InterPro" id="IPR036271">
    <property type="entry name" value="Tet_transcr_reg_TetR-rel_C_sf"/>
</dbReference>
<evidence type="ECO:0000313" key="1">
    <source>
        <dbReference type="EMBL" id="BCK56155.1"/>
    </source>
</evidence>
<name>A0A7G1KLP1_9NOCA</name>
<protein>
    <recommendedName>
        <fullName evidence="3">Tetracyclin repressor-like C-terminal domain-containing protein</fullName>
    </recommendedName>
</protein>
<dbReference type="SUPFAM" id="SSF48498">
    <property type="entry name" value="Tetracyclin repressor-like, C-terminal domain"/>
    <property type="match status" value="1"/>
</dbReference>
<dbReference type="AlphaFoldDB" id="A0A7G1KLP1"/>
<gene>
    <name evidence="1" type="ORF">NWFMUON74_39270</name>
</gene>
<sequence length="67" mass="7046">MLAAGQRSGEFAAFDPVVAAAAVRAIVDATASYLAHTDAADIDHLLSEIVRFIERATASTRDGKQQS</sequence>
<dbReference type="EMBL" id="AP023396">
    <property type="protein sequence ID" value="BCK56155.1"/>
    <property type="molecule type" value="Genomic_DNA"/>
</dbReference>
<dbReference type="KEGG" id="nwl:NWFMUON74_39270"/>